<dbReference type="GO" id="GO:0000287">
    <property type="term" value="F:magnesium ion binding"/>
    <property type="evidence" value="ECO:0007669"/>
    <property type="project" value="TreeGrafter"/>
</dbReference>
<proteinExistence type="predicted"/>
<evidence type="ECO:0000313" key="1">
    <source>
        <dbReference type="EMBL" id="BCI59372.1"/>
    </source>
</evidence>
<dbReference type="EMBL" id="AP023321">
    <property type="protein sequence ID" value="BCI59372.1"/>
    <property type="molecule type" value="Genomic_DNA"/>
</dbReference>
<dbReference type="NCBIfam" id="TIGR01484">
    <property type="entry name" value="HAD-SF-IIB"/>
    <property type="match status" value="1"/>
</dbReference>
<dbReference type="Gene3D" id="3.30.1240.10">
    <property type="match status" value="1"/>
</dbReference>
<keyword evidence="2" id="KW-1185">Reference proteome</keyword>
<dbReference type="SUPFAM" id="SSF56784">
    <property type="entry name" value="HAD-like"/>
    <property type="match status" value="1"/>
</dbReference>
<dbReference type="NCBIfam" id="TIGR00099">
    <property type="entry name" value="Cof-subfamily"/>
    <property type="match status" value="1"/>
</dbReference>
<dbReference type="CDD" id="cd07516">
    <property type="entry name" value="HAD_Pase"/>
    <property type="match status" value="1"/>
</dbReference>
<dbReference type="PANTHER" id="PTHR10000:SF8">
    <property type="entry name" value="HAD SUPERFAMILY HYDROLASE-LIKE, TYPE 3"/>
    <property type="match status" value="1"/>
</dbReference>
<dbReference type="InterPro" id="IPR000150">
    <property type="entry name" value="Cof"/>
</dbReference>
<dbReference type="PANTHER" id="PTHR10000">
    <property type="entry name" value="PHOSPHOSERINE PHOSPHATASE"/>
    <property type="match status" value="1"/>
</dbReference>
<dbReference type="Proteomes" id="UP000593890">
    <property type="component" value="Chromosome"/>
</dbReference>
<dbReference type="PROSITE" id="PS01228">
    <property type="entry name" value="COF_1"/>
    <property type="match status" value="1"/>
</dbReference>
<dbReference type="GO" id="GO:0005829">
    <property type="term" value="C:cytosol"/>
    <property type="evidence" value="ECO:0007669"/>
    <property type="project" value="TreeGrafter"/>
</dbReference>
<dbReference type="InterPro" id="IPR036412">
    <property type="entry name" value="HAD-like_sf"/>
</dbReference>
<dbReference type="GO" id="GO:0016791">
    <property type="term" value="F:phosphatase activity"/>
    <property type="evidence" value="ECO:0007669"/>
    <property type="project" value="TreeGrafter"/>
</dbReference>
<dbReference type="InterPro" id="IPR023214">
    <property type="entry name" value="HAD_sf"/>
</dbReference>
<sequence>MEIKIVFSDIDGTILNKRHQPSPKTVETIQRLCRQGRPFVLVSARMPRGIYTVQRQLGITQPIVAYSGGLILDEKGEPLLSLGFCPSKALLIKSYVDTQGACCSVYTGDQWLVDDQSDPWIRQEMHITQVTPEEGRMDDLLKGVQVVHKLLLMDEAPRIEALEQDLKRRFEGLRIYRSKATYLEVMDESASKSGAVKELCRIKGIPVEQSVSFGDHFNDMDMLAATGMGFAMANAPKQVREAASHVAKSNEEDGVARAICALMGWQDTRG</sequence>
<dbReference type="KEGG" id="sman:C12CBH8_00110"/>
<gene>
    <name evidence="1" type="ORF">C12CBH8_00110</name>
</gene>
<dbReference type="InterPro" id="IPR006379">
    <property type="entry name" value="HAD-SF_hydro_IIB"/>
</dbReference>
<protein>
    <submittedName>
        <fullName evidence="1">Putative phosphatase</fullName>
    </submittedName>
</protein>
<name>A0A7I8D0Z3_9FIRM</name>
<dbReference type="SFLD" id="SFLDS00003">
    <property type="entry name" value="Haloacid_Dehalogenase"/>
    <property type="match status" value="1"/>
</dbReference>
<dbReference type="Gene3D" id="3.40.50.1000">
    <property type="entry name" value="HAD superfamily/HAD-like"/>
    <property type="match status" value="1"/>
</dbReference>
<organism evidence="1 2">
    <name type="scientific">Solibaculum mannosilyticum</name>
    <dbReference type="NCBI Taxonomy" id="2780922"/>
    <lineage>
        <taxon>Bacteria</taxon>
        <taxon>Bacillati</taxon>
        <taxon>Bacillota</taxon>
        <taxon>Clostridia</taxon>
        <taxon>Eubacteriales</taxon>
        <taxon>Oscillospiraceae</taxon>
        <taxon>Solibaculum</taxon>
    </lineage>
</organism>
<dbReference type="SFLD" id="SFLDG01140">
    <property type="entry name" value="C2.B:_Phosphomannomutase_and_P"/>
    <property type="match status" value="1"/>
</dbReference>
<dbReference type="AlphaFoldDB" id="A0A7I8D0Z3"/>
<accession>A0A7I8D0Z3</accession>
<dbReference type="RefSeq" id="WP_215533302.1">
    <property type="nucleotide sequence ID" value="NZ_AP023321.1"/>
</dbReference>
<dbReference type="Pfam" id="PF08282">
    <property type="entry name" value="Hydrolase_3"/>
    <property type="match status" value="1"/>
</dbReference>
<reference evidence="2" key="1">
    <citation type="submission" date="2020-07" db="EMBL/GenBank/DDBJ databases">
        <title>Complete genome sequencing of Clostridia bacterium strain 12CBH8.</title>
        <authorList>
            <person name="Sakamoto M."/>
            <person name="Murakami T."/>
            <person name="Mori H."/>
        </authorList>
    </citation>
    <scope>NUCLEOTIDE SEQUENCE [LARGE SCALE GENOMIC DNA]</scope>
    <source>
        <strain evidence="2">12CBH8</strain>
    </source>
</reference>
<evidence type="ECO:0000313" key="2">
    <source>
        <dbReference type="Proteomes" id="UP000593890"/>
    </source>
</evidence>